<dbReference type="InterPro" id="IPR036388">
    <property type="entry name" value="WH-like_DNA-bd_sf"/>
</dbReference>
<dbReference type="Proteomes" id="UP000287857">
    <property type="component" value="Unassembled WGS sequence"/>
</dbReference>
<keyword evidence="2" id="KW-1185">Reference proteome</keyword>
<comment type="caution">
    <text evidence="1">The sequence shown here is derived from an EMBL/GenBank/DDBJ whole genome shotgun (WGS) entry which is preliminary data.</text>
</comment>
<evidence type="ECO:0000313" key="1">
    <source>
        <dbReference type="EMBL" id="RSU00650.1"/>
    </source>
</evidence>
<dbReference type="SUPFAM" id="SSF46785">
    <property type="entry name" value="Winged helix' DNA-binding domain"/>
    <property type="match status" value="1"/>
</dbReference>
<gene>
    <name evidence="1" type="ORF">CBF37_01160</name>
</gene>
<dbReference type="InterPro" id="IPR036390">
    <property type="entry name" value="WH_DNA-bd_sf"/>
</dbReference>
<sequence length="128" mass="14773">MSFLNYYLNITKHILVSKKREILEKKMLSSFLLSIRVLLVQKFISETLNLSSMRVSAILNALGKKKMNSRKQSSIDHRQIVISLTGRKTNGANNSCEKIQSSYAHVFEQMGEEDTQKFIELMTKFMSH</sequence>
<evidence type="ECO:0000313" key="2">
    <source>
        <dbReference type="Proteomes" id="UP000287857"/>
    </source>
</evidence>
<dbReference type="EMBL" id="NGJS01000001">
    <property type="protein sequence ID" value="RSU00650.1"/>
    <property type="molecule type" value="Genomic_DNA"/>
</dbReference>
<proteinExistence type="predicted"/>
<reference evidence="1 2" key="1">
    <citation type="submission" date="2017-05" db="EMBL/GenBank/DDBJ databases">
        <title>Vagococcus spp. assemblies.</title>
        <authorList>
            <person name="Gulvik C.A."/>
        </authorList>
    </citation>
    <scope>NUCLEOTIDE SEQUENCE [LARGE SCALE GENOMIC DNA]</scope>
    <source>
        <strain evidence="1 2">SS1995</strain>
    </source>
</reference>
<dbReference type="AlphaFoldDB" id="A0A430A2I1"/>
<organism evidence="1 2">
    <name type="scientific">Vagococcus vulneris</name>
    <dbReference type="NCBI Taxonomy" id="1977869"/>
    <lineage>
        <taxon>Bacteria</taxon>
        <taxon>Bacillati</taxon>
        <taxon>Bacillota</taxon>
        <taxon>Bacilli</taxon>
        <taxon>Lactobacillales</taxon>
        <taxon>Enterococcaceae</taxon>
        <taxon>Vagococcus</taxon>
    </lineage>
</organism>
<name>A0A430A2I1_9ENTE</name>
<protein>
    <submittedName>
        <fullName evidence="1">MarR family transcriptional regulator</fullName>
    </submittedName>
</protein>
<dbReference type="Gene3D" id="1.10.10.10">
    <property type="entry name" value="Winged helix-like DNA-binding domain superfamily/Winged helix DNA-binding domain"/>
    <property type="match status" value="1"/>
</dbReference>
<accession>A0A430A2I1</accession>